<protein>
    <submittedName>
        <fullName evidence="1">Uncharacterized protein</fullName>
    </submittedName>
</protein>
<organism evidence="1 2">
    <name type="scientific">Hygrophoropsis aurantiaca</name>
    <dbReference type="NCBI Taxonomy" id="72124"/>
    <lineage>
        <taxon>Eukaryota</taxon>
        <taxon>Fungi</taxon>
        <taxon>Dikarya</taxon>
        <taxon>Basidiomycota</taxon>
        <taxon>Agaricomycotina</taxon>
        <taxon>Agaricomycetes</taxon>
        <taxon>Agaricomycetidae</taxon>
        <taxon>Boletales</taxon>
        <taxon>Coniophorineae</taxon>
        <taxon>Hygrophoropsidaceae</taxon>
        <taxon>Hygrophoropsis</taxon>
    </lineage>
</organism>
<dbReference type="Proteomes" id="UP000790377">
    <property type="component" value="Unassembled WGS sequence"/>
</dbReference>
<evidence type="ECO:0000313" key="1">
    <source>
        <dbReference type="EMBL" id="KAH7913862.1"/>
    </source>
</evidence>
<gene>
    <name evidence="1" type="ORF">BJ138DRAFT_1001378</name>
</gene>
<dbReference type="EMBL" id="MU267623">
    <property type="protein sequence ID" value="KAH7913862.1"/>
    <property type="molecule type" value="Genomic_DNA"/>
</dbReference>
<comment type="caution">
    <text evidence="1">The sequence shown here is derived from an EMBL/GenBank/DDBJ whole genome shotgun (WGS) entry which is preliminary data.</text>
</comment>
<proteinExistence type="predicted"/>
<reference evidence="1" key="1">
    <citation type="journal article" date="2021" name="New Phytol.">
        <title>Evolutionary innovations through gain and loss of genes in the ectomycorrhizal Boletales.</title>
        <authorList>
            <person name="Wu G."/>
            <person name="Miyauchi S."/>
            <person name="Morin E."/>
            <person name="Kuo A."/>
            <person name="Drula E."/>
            <person name="Varga T."/>
            <person name="Kohler A."/>
            <person name="Feng B."/>
            <person name="Cao Y."/>
            <person name="Lipzen A."/>
            <person name="Daum C."/>
            <person name="Hundley H."/>
            <person name="Pangilinan J."/>
            <person name="Johnson J."/>
            <person name="Barry K."/>
            <person name="LaButti K."/>
            <person name="Ng V."/>
            <person name="Ahrendt S."/>
            <person name="Min B."/>
            <person name="Choi I.G."/>
            <person name="Park H."/>
            <person name="Plett J.M."/>
            <person name="Magnuson J."/>
            <person name="Spatafora J.W."/>
            <person name="Nagy L.G."/>
            <person name="Henrissat B."/>
            <person name="Grigoriev I.V."/>
            <person name="Yang Z.L."/>
            <person name="Xu J."/>
            <person name="Martin F.M."/>
        </authorList>
    </citation>
    <scope>NUCLEOTIDE SEQUENCE</scope>
    <source>
        <strain evidence="1">ATCC 28755</strain>
    </source>
</reference>
<name>A0ACB8AMS8_9AGAM</name>
<feature type="non-terminal residue" evidence="1">
    <location>
        <position position="1"/>
    </location>
</feature>
<keyword evidence="2" id="KW-1185">Reference proteome</keyword>
<sequence length="282" mass="31295">LETFCCIMIDESMLLHLAQLPTLQDLFIHLPPSISNTIASNKGFANLQTLSLQASDIDAIVSFLWSARLSLTSIKIALSTGLPKSLPLPVSSVQQLFSSISKGLCHASLTQIEIEAWRTLDYLDGTLDIATLRPLLLFSKMKRVVLKELCSSMNDDALIKLANGWPHLEKLDIKPYTGWKRISGITFQGLASLVHACPLLATLALSIDAAQHNFASSTISGEVIHNDRIEPIDVGDSIIENPVAVARIFRDLFWSLRIVFIRCSRKDHAPLWIEVNQLLRNM</sequence>
<evidence type="ECO:0000313" key="2">
    <source>
        <dbReference type="Proteomes" id="UP000790377"/>
    </source>
</evidence>
<accession>A0ACB8AMS8</accession>